<dbReference type="InterPro" id="IPR032710">
    <property type="entry name" value="NTF2-like_dom_sf"/>
</dbReference>
<organism evidence="2 3">
    <name type="scientific">Rhodococcus olei</name>
    <dbReference type="NCBI Taxonomy" id="2161675"/>
    <lineage>
        <taxon>Bacteria</taxon>
        <taxon>Bacillati</taxon>
        <taxon>Actinomycetota</taxon>
        <taxon>Actinomycetes</taxon>
        <taxon>Mycobacteriales</taxon>
        <taxon>Nocardiaceae</taxon>
        <taxon>Rhodococcus</taxon>
    </lineage>
</organism>
<evidence type="ECO:0000259" key="1">
    <source>
        <dbReference type="Pfam" id="PF07858"/>
    </source>
</evidence>
<gene>
    <name evidence="2" type="ORF">GCM10023094_47160</name>
</gene>
<accession>A0ABP8PLS9</accession>
<dbReference type="Proteomes" id="UP001501183">
    <property type="component" value="Unassembled WGS sequence"/>
</dbReference>
<dbReference type="RefSeq" id="WP_345351231.1">
    <property type="nucleotide sequence ID" value="NZ_BAABFB010000070.1"/>
</dbReference>
<dbReference type="InterPro" id="IPR013100">
    <property type="entry name" value="LEH"/>
</dbReference>
<dbReference type="Pfam" id="PF07858">
    <property type="entry name" value="LEH"/>
    <property type="match status" value="1"/>
</dbReference>
<keyword evidence="3" id="KW-1185">Reference proteome</keyword>
<reference evidence="3" key="1">
    <citation type="journal article" date="2019" name="Int. J. Syst. Evol. Microbiol.">
        <title>The Global Catalogue of Microorganisms (GCM) 10K type strain sequencing project: providing services to taxonomists for standard genome sequencing and annotation.</title>
        <authorList>
            <consortium name="The Broad Institute Genomics Platform"/>
            <consortium name="The Broad Institute Genome Sequencing Center for Infectious Disease"/>
            <person name="Wu L."/>
            <person name="Ma J."/>
        </authorList>
    </citation>
    <scope>NUCLEOTIDE SEQUENCE [LARGE SCALE GENOMIC DNA]</scope>
    <source>
        <strain evidence="3">JCM 32206</strain>
    </source>
</reference>
<proteinExistence type="predicted"/>
<sequence>MDTPPLDAATDSVTVVESFLTALARGDVDSALEMITDDVEWVNVGLPTLRGARLVGRSLRAMNSPWLRFDAILHHIAAADGAVLTERTDLVTVGPLGIEFWVCGTFELRDGKIAVWRDYFSLRDLVRGTVVGLVRLALGRRGGRSTGYLGH</sequence>
<dbReference type="SUPFAM" id="SSF54427">
    <property type="entry name" value="NTF2-like"/>
    <property type="match status" value="1"/>
</dbReference>
<comment type="caution">
    <text evidence="2">The sequence shown here is derived from an EMBL/GenBank/DDBJ whole genome shotgun (WGS) entry which is preliminary data.</text>
</comment>
<feature type="domain" description="Limonene-1,2-epoxide hydrolase" evidence="1">
    <location>
        <begin position="12"/>
        <end position="129"/>
    </location>
</feature>
<dbReference type="Gene3D" id="3.10.450.50">
    <property type="match status" value="1"/>
</dbReference>
<protein>
    <recommendedName>
        <fullName evidence="1">Limonene-1,2-epoxide hydrolase domain-containing protein</fullName>
    </recommendedName>
</protein>
<evidence type="ECO:0000313" key="3">
    <source>
        <dbReference type="Proteomes" id="UP001501183"/>
    </source>
</evidence>
<dbReference type="EMBL" id="BAABFB010000070">
    <property type="protein sequence ID" value="GAA4487997.1"/>
    <property type="molecule type" value="Genomic_DNA"/>
</dbReference>
<name>A0ABP8PLS9_9NOCA</name>
<evidence type="ECO:0000313" key="2">
    <source>
        <dbReference type="EMBL" id="GAA4487997.1"/>
    </source>
</evidence>